<feature type="compositionally biased region" description="Low complexity" evidence="12">
    <location>
        <begin position="840"/>
        <end position="850"/>
    </location>
</feature>
<dbReference type="SMART" id="SM00054">
    <property type="entry name" value="EFh"/>
    <property type="match status" value="3"/>
</dbReference>
<evidence type="ECO:0000256" key="3">
    <source>
        <dbReference type="ARBA" id="ARBA00004413"/>
    </source>
</evidence>
<dbReference type="InterPro" id="IPR015940">
    <property type="entry name" value="UBA"/>
</dbReference>
<evidence type="ECO:0000259" key="15">
    <source>
        <dbReference type="PROSITE" id="PS50222"/>
    </source>
</evidence>
<dbReference type="SMART" id="SM00165">
    <property type="entry name" value="UBA"/>
    <property type="match status" value="1"/>
</dbReference>
<feature type="compositionally biased region" description="Polar residues" evidence="12">
    <location>
        <begin position="491"/>
        <end position="505"/>
    </location>
</feature>
<evidence type="ECO:0000256" key="6">
    <source>
        <dbReference type="ARBA" id="ARBA00022753"/>
    </source>
</evidence>
<keyword evidence="9" id="KW-0009">Actin-binding</keyword>
<dbReference type="SUPFAM" id="SSF46934">
    <property type="entry name" value="UBA-like"/>
    <property type="match status" value="1"/>
</dbReference>
<evidence type="ECO:0000256" key="9">
    <source>
        <dbReference type="ARBA" id="ARBA00023203"/>
    </source>
</evidence>
<dbReference type="PROSITE" id="PS00018">
    <property type="entry name" value="EF_HAND_1"/>
    <property type="match status" value="1"/>
</dbReference>
<evidence type="ECO:0000256" key="2">
    <source>
        <dbReference type="ARBA" id="ARBA00004134"/>
    </source>
</evidence>
<dbReference type="EMBL" id="MAVT02000359">
    <property type="protein sequence ID" value="POS76531.1"/>
    <property type="molecule type" value="Genomic_DNA"/>
</dbReference>
<reference evidence="16" key="1">
    <citation type="submission" date="2017-09" db="EMBL/GenBank/DDBJ databases">
        <title>Polyketide synthases of a Diaporthe helianthi virulent isolate.</title>
        <authorList>
            <person name="Baroncelli R."/>
        </authorList>
    </citation>
    <scope>NUCLEOTIDE SEQUENCE [LARGE SCALE GENOMIC DNA]</scope>
    <source>
        <strain evidence="16">7/96</strain>
    </source>
</reference>
<feature type="domain" description="EH" evidence="14">
    <location>
        <begin position="304"/>
        <end position="394"/>
    </location>
</feature>
<evidence type="ECO:0000256" key="12">
    <source>
        <dbReference type="SAM" id="MobiDB-lite"/>
    </source>
</evidence>
<dbReference type="InterPro" id="IPR002048">
    <property type="entry name" value="EF_hand_dom"/>
</dbReference>
<dbReference type="Pfam" id="PF12763">
    <property type="entry name" value="EH"/>
    <property type="match status" value="3"/>
</dbReference>
<dbReference type="InterPro" id="IPR011992">
    <property type="entry name" value="EF-hand-dom_pair"/>
</dbReference>
<feature type="compositionally biased region" description="Polar residues" evidence="12">
    <location>
        <begin position="1100"/>
        <end position="1120"/>
    </location>
</feature>
<evidence type="ECO:0000256" key="11">
    <source>
        <dbReference type="ARBA" id="ARBA00025194"/>
    </source>
</evidence>
<comment type="subcellular location">
    <subcellularLocation>
        <location evidence="3">Cell membrane</location>
        <topology evidence="3">Peripheral membrane protein</topology>
        <orientation evidence="3">Cytoplasmic side</orientation>
    </subcellularLocation>
    <subcellularLocation>
        <location evidence="2">Cytoplasm</location>
        <location evidence="2">Cytoskeleton</location>
        <location evidence="2">Actin patch</location>
    </subcellularLocation>
    <subcellularLocation>
        <location evidence="1">Endosome membrane</location>
        <topology evidence="1">Peripheral membrane protein</topology>
        <orientation evidence="1">Cytoplasmic side</orientation>
    </subcellularLocation>
</comment>
<dbReference type="InterPro" id="IPR000261">
    <property type="entry name" value="EH_dom"/>
</dbReference>
<feature type="domain" description="EH" evidence="14">
    <location>
        <begin position="20"/>
        <end position="106"/>
    </location>
</feature>
<evidence type="ECO:0000256" key="1">
    <source>
        <dbReference type="ARBA" id="ARBA00004125"/>
    </source>
</evidence>
<evidence type="ECO:0000256" key="7">
    <source>
        <dbReference type="ARBA" id="ARBA00022837"/>
    </source>
</evidence>
<evidence type="ECO:0000256" key="8">
    <source>
        <dbReference type="ARBA" id="ARBA00023054"/>
    </source>
</evidence>
<protein>
    <submittedName>
        <fullName evidence="16">UBA/TS-N domain-containing protein</fullName>
    </submittedName>
</protein>
<feature type="compositionally biased region" description="Polar residues" evidence="12">
    <location>
        <begin position="729"/>
        <end position="748"/>
    </location>
</feature>
<feature type="compositionally biased region" description="Basic and acidic residues" evidence="12">
    <location>
        <begin position="1206"/>
        <end position="1216"/>
    </location>
</feature>
<feature type="region of interest" description="Disordered" evidence="12">
    <location>
        <begin position="549"/>
        <end position="573"/>
    </location>
</feature>
<dbReference type="Proteomes" id="UP000094444">
    <property type="component" value="Unassembled WGS sequence"/>
</dbReference>
<feature type="domain" description="EH" evidence="14">
    <location>
        <begin position="149"/>
        <end position="240"/>
    </location>
</feature>
<feature type="compositionally biased region" description="Polar residues" evidence="12">
    <location>
        <begin position="977"/>
        <end position="987"/>
    </location>
</feature>
<feature type="region of interest" description="Disordered" evidence="12">
    <location>
        <begin position="112"/>
        <end position="136"/>
    </location>
</feature>
<feature type="compositionally biased region" description="Pro residues" evidence="12">
    <location>
        <begin position="716"/>
        <end position="725"/>
    </location>
</feature>
<evidence type="ECO:0000256" key="5">
    <source>
        <dbReference type="ARBA" id="ARBA00022583"/>
    </source>
</evidence>
<feature type="compositionally biased region" description="Low complexity" evidence="12">
    <location>
        <begin position="781"/>
        <end position="794"/>
    </location>
</feature>
<evidence type="ECO:0000313" key="17">
    <source>
        <dbReference type="Proteomes" id="UP000094444"/>
    </source>
</evidence>
<accession>A0A2P5I232</accession>
<keyword evidence="17" id="KW-1185">Reference proteome</keyword>
<dbReference type="Gene3D" id="1.10.287.1490">
    <property type="match status" value="1"/>
</dbReference>
<feature type="compositionally biased region" description="Low complexity" evidence="12">
    <location>
        <begin position="458"/>
        <end position="490"/>
    </location>
</feature>
<dbReference type="GO" id="GO:0006897">
    <property type="term" value="P:endocytosis"/>
    <property type="evidence" value="ECO:0007669"/>
    <property type="project" value="UniProtKB-KW"/>
</dbReference>
<feature type="domain" description="EF-hand" evidence="15">
    <location>
        <begin position="337"/>
        <end position="372"/>
    </location>
</feature>
<dbReference type="PROSITE" id="PS50222">
    <property type="entry name" value="EF_HAND_2"/>
    <property type="match status" value="1"/>
</dbReference>
<dbReference type="PANTHER" id="PTHR11216:SF170">
    <property type="entry name" value="DYNAMIN ASSOCIATED PROTEIN 160, ISOFORM D"/>
    <property type="match status" value="1"/>
</dbReference>
<comment type="caution">
    <text evidence="16">The sequence shown here is derived from an EMBL/GenBank/DDBJ whole genome shotgun (WGS) entry which is preliminary data.</text>
</comment>
<feature type="compositionally biased region" description="Acidic residues" evidence="12">
    <location>
        <begin position="1035"/>
        <end position="1044"/>
    </location>
</feature>
<dbReference type="AlphaFoldDB" id="A0A2P5I232"/>
<feature type="compositionally biased region" description="Pro residues" evidence="12">
    <location>
        <begin position="113"/>
        <end position="126"/>
    </location>
</feature>
<comment type="function">
    <text evidence="11">Component of the PAN1 actin cytoskeleton-regulatory complex required for the internalization of endosomes during actin-coupled endocytosis. The complex links the site of endocytosis to the cell membrane-associated actin cytoskeleton. Mediates uptake of external molecules and vacuolar degradation of plasma membrane proteins. Plays a role in the proper organization of the cell membrane-associated actin cytoskeleton and promotes its destabilization.</text>
</comment>
<feature type="region of interest" description="Disordered" evidence="12">
    <location>
        <begin position="711"/>
        <end position="1221"/>
    </location>
</feature>
<dbReference type="STRING" id="158607.A0A2P5I232"/>
<dbReference type="GO" id="GO:0030479">
    <property type="term" value="C:actin cortical patch"/>
    <property type="evidence" value="ECO:0007669"/>
    <property type="project" value="UniProtKB-SubCell"/>
</dbReference>
<feature type="compositionally biased region" description="Low complexity" evidence="12">
    <location>
        <begin position="1164"/>
        <end position="1181"/>
    </location>
</feature>
<dbReference type="SUPFAM" id="SSF47473">
    <property type="entry name" value="EF-hand"/>
    <property type="match status" value="3"/>
</dbReference>
<keyword evidence="8" id="KW-0175">Coiled coil</keyword>
<gene>
    <name evidence="16" type="ORF">DHEL01_v205074</name>
</gene>
<feature type="compositionally biased region" description="Low complexity" evidence="12">
    <location>
        <begin position="1003"/>
        <end position="1018"/>
    </location>
</feature>
<feature type="compositionally biased region" description="Pro residues" evidence="12">
    <location>
        <begin position="407"/>
        <end position="423"/>
    </location>
</feature>
<keyword evidence="10" id="KW-0963">Cytoplasm</keyword>
<name>A0A2P5I232_DIAHE</name>
<keyword evidence="10" id="KW-0206">Cytoskeleton</keyword>
<feature type="domain" description="UBA" evidence="13">
    <location>
        <begin position="1211"/>
        <end position="1251"/>
    </location>
</feature>
<dbReference type="GO" id="GO:0005886">
    <property type="term" value="C:plasma membrane"/>
    <property type="evidence" value="ECO:0007669"/>
    <property type="project" value="UniProtKB-SubCell"/>
</dbReference>
<feature type="compositionally biased region" description="Low complexity" evidence="12">
    <location>
        <begin position="962"/>
        <end position="974"/>
    </location>
</feature>
<dbReference type="GO" id="GO:0010008">
    <property type="term" value="C:endosome membrane"/>
    <property type="evidence" value="ECO:0007669"/>
    <property type="project" value="UniProtKB-SubCell"/>
</dbReference>
<feature type="compositionally biased region" description="Polar residues" evidence="12">
    <location>
        <begin position="559"/>
        <end position="573"/>
    </location>
</feature>
<evidence type="ECO:0000256" key="4">
    <source>
        <dbReference type="ARBA" id="ARBA00011159"/>
    </source>
</evidence>
<keyword evidence="5" id="KW-0254">Endocytosis</keyword>
<dbReference type="PANTHER" id="PTHR11216">
    <property type="entry name" value="EH DOMAIN"/>
    <property type="match status" value="1"/>
</dbReference>
<feature type="region of interest" description="Disordered" evidence="12">
    <location>
        <begin position="391"/>
        <end position="531"/>
    </location>
</feature>
<dbReference type="InParanoid" id="A0A2P5I232"/>
<dbReference type="PROSITE" id="PS50030">
    <property type="entry name" value="UBA"/>
    <property type="match status" value="1"/>
</dbReference>
<feature type="compositionally biased region" description="Polar residues" evidence="12">
    <location>
        <begin position="795"/>
        <end position="816"/>
    </location>
</feature>
<dbReference type="CDD" id="cd00052">
    <property type="entry name" value="EH"/>
    <property type="match status" value="3"/>
</dbReference>
<sequence length="1252" mass="130641">MAESSSADAGALNLNLGPDEKRVYGQLFRQADTESVGVVTGEIAVKFFEKTRLDSRILGEIWQLADQENRGFLTPAGFGIALRLIGHAQAGREPSLPVALQPGPIPRFDGFTPAPPPPLAPAPTGSPQPISAQGTGNAPIRIPPLTPDKVAQYAGLFERQQLQPGNLLGGEQARQIFERSNLPNETLGRIWQLADTEQRGALVQTEFVIAMHLLTSMKSGALRALPSILPAPLYEAATRRGSTAGRPQSPGGPTAPISAIPRQLSGQAGHQMPMRTGSPLAVAHGRSPLAPQSTGDPWLITAADKQRFDVIYDGLDKTKKGFITGEEAVPFLSQSNLPEAALANIWDLADINSEGRLSRDEFAVAMYLIRQQRMKQGELPQALPANLIPPSMRAHARPSTATNAFDAPPPQQTPVQQPPPPKPASALDDLFGLESAPGPAPPQSSVPTGAPVLNDPFAGSASPLAPASPARASPTATGSSFKPFVPSSSFGRSLNPQATGGSASGAQPVPPPPAEDLLGDSEPQTQAKGNDMNETMELANLSNQISTLSKSMQDVAGQRNATQNELTQSSQQKKNFEQRLAQLRTMYENQAKEVRDLQDKLNASRNETKKLQAESLALDGQLHDLQTQYQTVATALQADQQENSNLKEKIRAVNAEVASLKPQIEKLKSEARQQKGLVAINKKQLTTNEGERDKLKTEAEDLTKENLELARQLSQSPPPNPPPQVASPALSNASGSNPFFRRTGSTDMMGSFASPGAPKTYNDKSFDDVFGPAIPAFKPQTTGASAASTGSFATPISNSPIVSRNQNFTSEASTTGPAPPEPRQVLSPAGDVPTSAPLEATATGGSTTAAKGPQVRPADPGAFFDGTKSDPPAGAGGDPFSAMDEAKAKDDFESAFASFKNAKSAPEDASTPEQPKTRSAFDSEFPPISELEKDDSTDSEDDQGGFDDDFAPASPLTKQAEKASSPSVSKAVASDGPASTSGETTQAKADDLFGSVPPPGAFPEPEQAPSAEKAPAAAGSDATTTGMSKQSSSFDDLDDDFADLEDAKEGSTADDDFQNISRSGLDDFNAAFDSPPPAAKSDVGAAPPGSSHGRPAPFGNESTFDFTSIDNTASQVSGTAPTEGAPKGPTQADNHDWDAIFASLDDAPPAQTSGSLPPPGSAGNGAAPPAPAAATAAAAAEPGKEAPGGKGGMLSGPRPSGPGRALTEDGEHDDPILKNLTSMGYSRGDALNALEKYDYNLERAANFLASQS</sequence>
<proteinExistence type="predicted"/>
<dbReference type="Pfam" id="PF00627">
    <property type="entry name" value="UBA"/>
    <property type="match status" value="1"/>
</dbReference>
<dbReference type="PROSITE" id="PS50031">
    <property type="entry name" value="EH"/>
    <property type="match status" value="3"/>
</dbReference>
<evidence type="ECO:0000313" key="16">
    <source>
        <dbReference type="EMBL" id="POS76531.1"/>
    </source>
</evidence>
<evidence type="ECO:0000256" key="10">
    <source>
        <dbReference type="ARBA" id="ARBA00023212"/>
    </source>
</evidence>
<dbReference type="GO" id="GO:0003779">
    <property type="term" value="F:actin binding"/>
    <property type="evidence" value="ECO:0007669"/>
    <property type="project" value="UniProtKB-KW"/>
</dbReference>
<feature type="compositionally biased region" description="Acidic residues" evidence="12">
    <location>
        <begin position="937"/>
        <end position="950"/>
    </location>
</feature>
<comment type="subunit">
    <text evidence="4">Component of the PAN1 actin cytoskeleton-regulatory complex.</text>
</comment>
<dbReference type="OrthoDB" id="524326at2759"/>
<dbReference type="FunCoup" id="A0A2P5I232">
    <property type="interactions" value="286"/>
</dbReference>
<keyword evidence="6" id="KW-0967">Endosome</keyword>
<organism evidence="16 17">
    <name type="scientific">Diaporthe helianthi</name>
    <dbReference type="NCBI Taxonomy" id="158607"/>
    <lineage>
        <taxon>Eukaryota</taxon>
        <taxon>Fungi</taxon>
        <taxon>Dikarya</taxon>
        <taxon>Ascomycota</taxon>
        <taxon>Pezizomycotina</taxon>
        <taxon>Sordariomycetes</taxon>
        <taxon>Sordariomycetidae</taxon>
        <taxon>Diaporthales</taxon>
        <taxon>Diaporthaceae</taxon>
        <taxon>Diaporthe</taxon>
    </lineage>
</organism>
<keyword evidence="7" id="KW-0106">Calcium</keyword>
<dbReference type="GO" id="GO:0005509">
    <property type="term" value="F:calcium ion binding"/>
    <property type="evidence" value="ECO:0007669"/>
    <property type="project" value="InterPro"/>
</dbReference>
<dbReference type="InterPro" id="IPR018247">
    <property type="entry name" value="EF_Hand_1_Ca_BS"/>
</dbReference>
<dbReference type="InterPro" id="IPR009060">
    <property type="entry name" value="UBA-like_sf"/>
</dbReference>
<evidence type="ECO:0000259" key="14">
    <source>
        <dbReference type="PROSITE" id="PS50031"/>
    </source>
</evidence>
<dbReference type="SMART" id="SM00027">
    <property type="entry name" value="EH"/>
    <property type="match status" value="3"/>
</dbReference>
<evidence type="ECO:0000259" key="13">
    <source>
        <dbReference type="PROSITE" id="PS50030"/>
    </source>
</evidence>
<feature type="compositionally biased region" description="Low complexity" evidence="12">
    <location>
        <begin position="894"/>
        <end position="904"/>
    </location>
</feature>
<dbReference type="GO" id="GO:0016197">
    <property type="term" value="P:endosomal transport"/>
    <property type="evidence" value="ECO:0007669"/>
    <property type="project" value="TreeGrafter"/>
</dbReference>
<dbReference type="Gene3D" id="1.10.8.10">
    <property type="entry name" value="DNA helicase RuvA subunit, C-terminal domain"/>
    <property type="match status" value="1"/>
</dbReference>
<dbReference type="Gene3D" id="1.10.238.10">
    <property type="entry name" value="EF-hand"/>
    <property type="match status" value="3"/>
</dbReference>
<feature type="region of interest" description="Disordered" evidence="12">
    <location>
        <begin position="239"/>
        <end position="294"/>
    </location>
</feature>